<dbReference type="SUPFAM" id="SSF55874">
    <property type="entry name" value="ATPase domain of HSP90 chaperone/DNA topoisomerase II/histidine kinase"/>
    <property type="match status" value="1"/>
</dbReference>
<dbReference type="SMART" id="SM00387">
    <property type="entry name" value="HATPase_c"/>
    <property type="match status" value="1"/>
</dbReference>
<evidence type="ECO:0000259" key="9">
    <source>
        <dbReference type="PROSITE" id="PS50112"/>
    </source>
</evidence>
<comment type="catalytic activity">
    <reaction evidence="1">
        <text>ATP + protein L-histidine = ADP + protein N-phospho-L-histidine.</text>
        <dbReference type="EC" id="2.7.13.3"/>
    </reaction>
</comment>
<evidence type="ECO:0000256" key="7">
    <source>
        <dbReference type="SAM" id="Phobius"/>
    </source>
</evidence>
<dbReference type="PANTHER" id="PTHR43304:SF1">
    <property type="entry name" value="PAC DOMAIN-CONTAINING PROTEIN"/>
    <property type="match status" value="1"/>
</dbReference>
<evidence type="ECO:0000313" key="10">
    <source>
        <dbReference type="EMBL" id="WOC51545.1"/>
    </source>
</evidence>
<dbReference type="InterPro" id="IPR000014">
    <property type="entry name" value="PAS"/>
</dbReference>
<dbReference type="RefSeq" id="WP_327985162.1">
    <property type="nucleotide sequence ID" value="NZ_CP136426.1"/>
</dbReference>
<dbReference type="InterPro" id="IPR013655">
    <property type="entry name" value="PAS_fold_3"/>
</dbReference>
<gene>
    <name evidence="10" type="ORF">BPO_0898</name>
</gene>
<dbReference type="SMART" id="SM00388">
    <property type="entry name" value="HisKA"/>
    <property type="match status" value="1"/>
</dbReference>
<feature type="transmembrane region" description="Helical" evidence="7">
    <location>
        <begin position="184"/>
        <end position="202"/>
    </location>
</feature>
<evidence type="ECO:0000256" key="5">
    <source>
        <dbReference type="ARBA" id="ARBA00022777"/>
    </source>
</evidence>
<dbReference type="SUPFAM" id="SSF47384">
    <property type="entry name" value="Homodimeric domain of signal transducing histidine kinase"/>
    <property type="match status" value="1"/>
</dbReference>
<keyword evidence="7" id="KW-0812">Transmembrane</keyword>
<dbReference type="InterPro" id="IPR005467">
    <property type="entry name" value="His_kinase_dom"/>
</dbReference>
<feature type="domain" description="Histidine kinase" evidence="8">
    <location>
        <begin position="364"/>
        <end position="590"/>
    </location>
</feature>
<keyword evidence="6" id="KW-0175">Coiled coil</keyword>
<dbReference type="PANTHER" id="PTHR43304">
    <property type="entry name" value="PHYTOCHROME-LIKE PROTEIN CPH1"/>
    <property type="match status" value="1"/>
</dbReference>
<dbReference type="InterPro" id="IPR007891">
    <property type="entry name" value="CHASE3"/>
</dbReference>
<dbReference type="PROSITE" id="PS50112">
    <property type="entry name" value="PAS"/>
    <property type="match status" value="1"/>
</dbReference>
<evidence type="ECO:0000256" key="6">
    <source>
        <dbReference type="SAM" id="Coils"/>
    </source>
</evidence>
<keyword evidence="11" id="KW-1185">Reference proteome</keyword>
<accession>A0AAU0EZV0</accession>
<keyword evidence="3" id="KW-0597">Phosphoprotein</keyword>
<dbReference type="PRINTS" id="PR00344">
    <property type="entry name" value="BCTRLSENSOR"/>
</dbReference>
<feature type="coiled-coil region" evidence="6">
    <location>
        <begin position="47"/>
        <end position="74"/>
    </location>
</feature>
<evidence type="ECO:0000256" key="4">
    <source>
        <dbReference type="ARBA" id="ARBA00022679"/>
    </source>
</evidence>
<dbReference type="KEGG" id="bpor:BPO_0898"/>
<protein>
    <recommendedName>
        <fullName evidence="2">histidine kinase</fullName>
        <ecNumber evidence="2">2.7.13.3</ecNumber>
    </recommendedName>
</protein>
<reference evidence="10" key="1">
    <citation type="submission" date="2023-10" db="EMBL/GenBank/DDBJ databases">
        <title>Characterization and whole genome sequencing of a novel strain of Bergeyella porcorum QD2021 isolated from pig.</title>
        <authorList>
            <person name="Liu G."/>
            <person name="Chen C."/>
            <person name="Han X."/>
        </authorList>
    </citation>
    <scope>NUCLEOTIDE SEQUENCE</scope>
    <source>
        <strain evidence="10">QD2021</strain>
    </source>
</reference>
<dbReference type="InterPro" id="IPR003661">
    <property type="entry name" value="HisK_dim/P_dom"/>
</dbReference>
<dbReference type="Pfam" id="PF02518">
    <property type="entry name" value="HATPase_c"/>
    <property type="match status" value="1"/>
</dbReference>
<dbReference type="InterPro" id="IPR035965">
    <property type="entry name" value="PAS-like_dom_sf"/>
</dbReference>
<keyword evidence="7" id="KW-0472">Membrane</keyword>
<dbReference type="InterPro" id="IPR036097">
    <property type="entry name" value="HisK_dim/P_sf"/>
</dbReference>
<feature type="domain" description="PAS" evidence="9">
    <location>
        <begin position="220"/>
        <end position="293"/>
    </location>
</feature>
<evidence type="ECO:0000256" key="3">
    <source>
        <dbReference type="ARBA" id="ARBA00022553"/>
    </source>
</evidence>
<dbReference type="InterPro" id="IPR004358">
    <property type="entry name" value="Sig_transdc_His_kin-like_C"/>
</dbReference>
<dbReference type="SUPFAM" id="SSF55785">
    <property type="entry name" value="PYP-like sensor domain (PAS domain)"/>
    <property type="match status" value="1"/>
</dbReference>
<evidence type="ECO:0000259" key="8">
    <source>
        <dbReference type="PROSITE" id="PS50109"/>
    </source>
</evidence>
<dbReference type="Pfam" id="PF00512">
    <property type="entry name" value="HisKA"/>
    <property type="match status" value="1"/>
</dbReference>
<dbReference type="InterPro" id="IPR003594">
    <property type="entry name" value="HATPase_dom"/>
</dbReference>
<sequence length="590" mass="68986">MKDSLDKSVFYSRLIFVVATALIFFLMGLTFKHVEKVNNNNAIVTKSFELSLRLEELYSNIKNLETERRNFILTEDRRYQRNVMRLSRKIKQEISNIEPLVVDDNQQSKRFKRLKELVEKELSLAIPEDLSENITEDAIKIKLLEGNEIRHQITKQIYTILDDEKILLYSKKSDLFHLQENTPVYLYILATISLTLLAYVYIKTYKDIKQQRLVIDDLKNSRKIKKLSEMVGSYGIWTYNIRQETFYFSDNLYRLFGLKPQSITACFDALMTNVHPEDYPSVKQQYTTLLFGTSMPAFHYRILTEENIRHIQVIGKIVELENEEKIILGVITDITEEYLNKIIIEEKNASLEANNKELQAFNYVASHDLQEPLRKIETFLSRLKDTDYPQLSDKGKQYTDRALASAGRMRNLIDDLLQFSRSTRSDQVFETSDFNNLMNNALEELQDITASKNAQIKVENLPIMKAIPFQIQQLFINLISNSLKYSKENISPEIHISVEKINESSDKYIKRKEKQNYYRFTFQDNGIGFEQQYADKIFTLFNRLHGKQEYEGTGIGLAICKKIVENHNGYIYAESEPQKGTKDIVLLPEN</sequence>
<dbReference type="Gene3D" id="1.10.287.130">
    <property type="match status" value="1"/>
</dbReference>
<dbReference type="Proteomes" id="UP001432059">
    <property type="component" value="Chromosome"/>
</dbReference>
<evidence type="ECO:0000256" key="2">
    <source>
        <dbReference type="ARBA" id="ARBA00012438"/>
    </source>
</evidence>
<evidence type="ECO:0000256" key="1">
    <source>
        <dbReference type="ARBA" id="ARBA00000085"/>
    </source>
</evidence>
<keyword evidence="7" id="KW-1133">Transmembrane helix</keyword>
<dbReference type="InterPro" id="IPR052162">
    <property type="entry name" value="Sensor_kinase/Photoreceptor"/>
</dbReference>
<keyword evidence="5" id="KW-0418">Kinase</keyword>
<dbReference type="CDD" id="cd00082">
    <property type="entry name" value="HisKA"/>
    <property type="match status" value="1"/>
</dbReference>
<dbReference type="InterPro" id="IPR036890">
    <property type="entry name" value="HATPase_C_sf"/>
</dbReference>
<dbReference type="AlphaFoldDB" id="A0AAU0EZV0"/>
<dbReference type="Gene3D" id="3.30.450.20">
    <property type="entry name" value="PAS domain"/>
    <property type="match status" value="1"/>
</dbReference>
<dbReference type="EC" id="2.7.13.3" evidence="2"/>
<dbReference type="CDD" id="cd00130">
    <property type="entry name" value="PAS"/>
    <property type="match status" value="1"/>
</dbReference>
<organism evidence="10 11">
    <name type="scientific">Bergeyella porcorum</name>
    <dbReference type="NCBI Taxonomy" id="1735111"/>
    <lineage>
        <taxon>Bacteria</taxon>
        <taxon>Pseudomonadati</taxon>
        <taxon>Bacteroidota</taxon>
        <taxon>Flavobacteriia</taxon>
        <taxon>Flavobacteriales</taxon>
        <taxon>Weeksellaceae</taxon>
        <taxon>Bergeyella</taxon>
    </lineage>
</organism>
<evidence type="ECO:0000313" key="11">
    <source>
        <dbReference type="Proteomes" id="UP001432059"/>
    </source>
</evidence>
<name>A0AAU0EZV0_9FLAO</name>
<dbReference type="EMBL" id="CP136426">
    <property type="protein sequence ID" value="WOC51545.1"/>
    <property type="molecule type" value="Genomic_DNA"/>
</dbReference>
<dbReference type="PROSITE" id="PS50109">
    <property type="entry name" value="HIS_KIN"/>
    <property type="match status" value="1"/>
</dbReference>
<dbReference type="GO" id="GO:0000155">
    <property type="term" value="F:phosphorelay sensor kinase activity"/>
    <property type="evidence" value="ECO:0007669"/>
    <property type="project" value="InterPro"/>
</dbReference>
<dbReference type="Pfam" id="PF08447">
    <property type="entry name" value="PAS_3"/>
    <property type="match status" value="1"/>
</dbReference>
<keyword evidence="4" id="KW-0808">Transferase</keyword>
<dbReference type="Pfam" id="PF05227">
    <property type="entry name" value="CHASE3"/>
    <property type="match status" value="1"/>
</dbReference>
<proteinExistence type="predicted"/>
<dbReference type="Gene3D" id="3.30.565.10">
    <property type="entry name" value="Histidine kinase-like ATPase, C-terminal domain"/>
    <property type="match status" value="1"/>
</dbReference>
<feature type="transmembrane region" description="Helical" evidence="7">
    <location>
        <begin position="12"/>
        <end position="31"/>
    </location>
</feature>